<evidence type="ECO:0000256" key="4">
    <source>
        <dbReference type="ARBA" id="ARBA00022884"/>
    </source>
</evidence>
<keyword evidence="11" id="KW-1185">Reference proteome</keyword>
<dbReference type="AlphaFoldDB" id="A0A2A2JCS4"/>
<accession>A0A2A2JCS4</accession>
<dbReference type="EMBL" id="LIAE01010527">
    <property type="protein sequence ID" value="PAV59399.1"/>
    <property type="molecule type" value="Genomic_DNA"/>
</dbReference>
<comment type="similarity">
    <text evidence="6">Belongs to the eIF-3 subunit B family.</text>
</comment>
<dbReference type="PIRSF" id="PIRSF036424">
    <property type="entry name" value="eIF3b"/>
    <property type="match status" value="1"/>
</dbReference>
<dbReference type="InterPro" id="IPR012677">
    <property type="entry name" value="Nucleotide-bd_a/b_plait_sf"/>
</dbReference>
<keyword evidence="3" id="KW-0853">WD repeat</keyword>
<evidence type="ECO:0000259" key="9">
    <source>
        <dbReference type="Pfam" id="PF08662"/>
    </source>
</evidence>
<evidence type="ECO:0000256" key="3">
    <source>
        <dbReference type="ARBA" id="ARBA00022574"/>
    </source>
</evidence>
<keyword evidence="5 6" id="KW-0648">Protein biosynthesis</keyword>
<dbReference type="Gene3D" id="2.120.10.30">
    <property type="entry name" value="TolB, C-terminal domain"/>
    <property type="match status" value="1"/>
</dbReference>
<dbReference type="SUPFAM" id="SSF82171">
    <property type="entry name" value="DPP6 N-terminal domain-like"/>
    <property type="match status" value="1"/>
</dbReference>
<dbReference type="Pfam" id="PF08662">
    <property type="entry name" value="eIF2A"/>
    <property type="match status" value="1"/>
</dbReference>
<dbReference type="GO" id="GO:0003723">
    <property type="term" value="F:RNA binding"/>
    <property type="evidence" value="ECO:0007669"/>
    <property type="project" value="UniProtKB-KW"/>
</dbReference>
<dbReference type="InterPro" id="IPR013979">
    <property type="entry name" value="TIF_beta_prop-like"/>
</dbReference>
<comment type="function">
    <text evidence="6">Component of the eukaryotic translation initiation factor 3 (eIF-3) complex, which is involved in protein synthesis and, together with other initiation factors, stimulates binding of mRNA and methionyl-tRNAi to the 40S ribosome.</text>
</comment>
<dbReference type="InterPro" id="IPR011400">
    <property type="entry name" value="EIF3B"/>
</dbReference>
<dbReference type="STRING" id="2018661.A0A2A2JCS4"/>
<dbReference type="GO" id="GO:0005852">
    <property type="term" value="C:eukaryotic translation initiation factor 3 complex"/>
    <property type="evidence" value="ECO:0007669"/>
    <property type="project" value="InterPro"/>
</dbReference>
<proteinExistence type="inferred from homology"/>
<dbReference type="Gene3D" id="2.130.10.10">
    <property type="entry name" value="YVTN repeat-like/Quinoprotein amine dehydrogenase"/>
    <property type="match status" value="1"/>
</dbReference>
<dbReference type="OrthoDB" id="10250414at2759"/>
<keyword evidence="7" id="KW-0175">Coiled coil</keyword>
<comment type="caution">
    <text evidence="10">The sequence shown here is derived from an EMBL/GenBank/DDBJ whole genome shotgun (WGS) entry which is preliminary data.</text>
</comment>
<keyword evidence="2 6" id="KW-0396">Initiation factor</keyword>
<keyword evidence="1 6" id="KW-0963">Cytoplasm</keyword>
<dbReference type="InterPro" id="IPR011042">
    <property type="entry name" value="6-blade_b-propeller_TolB-like"/>
</dbReference>
<gene>
    <name evidence="10" type="ORF">WR25_03524</name>
</gene>
<dbReference type="PANTHER" id="PTHR14068:SF0">
    <property type="entry name" value="EUKARYOTIC TRANSLATION INITIATION FACTOR 3 SUBUNIT B"/>
    <property type="match status" value="1"/>
</dbReference>
<keyword evidence="4 6" id="KW-0694">RNA-binding</keyword>
<dbReference type="PANTHER" id="PTHR14068">
    <property type="entry name" value="EUKARYOTIC TRANSLATION INITIATION FACTOR 3 EIF3 -RELATED"/>
    <property type="match status" value="1"/>
</dbReference>
<reference evidence="10 11" key="1">
    <citation type="journal article" date="2017" name="Curr. Biol.">
        <title>Genome architecture and evolution of a unichromosomal asexual nematode.</title>
        <authorList>
            <person name="Fradin H."/>
            <person name="Zegar C."/>
            <person name="Gutwein M."/>
            <person name="Lucas J."/>
            <person name="Kovtun M."/>
            <person name="Corcoran D."/>
            <person name="Baugh L.R."/>
            <person name="Kiontke K."/>
            <person name="Gunsalus K."/>
            <person name="Fitch D.H."/>
            <person name="Piano F."/>
        </authorList>
    </citation>
    <scope>NUCLEOTIDE SEQUENCE [LARGE SCALE GENOMIC DNA]</scope>
    <source>
        <strain evidence="10">PF1309</strain>
    </source>
</reference>
<dbReference type="InterPro" id="IPR015943">
    <property type="entry name" value="WD40/YVTN_repeat-like_dom_sf"/>
</dbReference>
<feature type="domain" description="Translation initiation factor beta propellor-like" evidence="9">
    <location>
        <begin position="413"/>
        <end position="622"/>
    </location>
</feature>
<dbReference type="GO" id="GO:0003743">
    <property type="term" value="F:translation initiation factor activity"/>
    <property type="evidence" value="ECO:0007669"/>
    <property type="project" value="UniProtKB-KW"/>
</dbReference>
<organism evidence="10 11">
    <name type="scientific">Diploscapter pachys</name>
    <dbReference type="NCBI Taxonomy" id="2018661"/>
    <lineage>
        <taxon>Eukaryota</taxon>
        <taxon>Metazoa</taxon>
        <taxon>Ecdysozoa</taxon>
        <taxon>Nematoda</taxon>
        <taxon>Chromadorea</taxon>
        <taxon>Rhabditida</taxon>
        <taxon>Rhabditina</taxon>
        <taxon>Rhabditomorpha</taxon>
        <taxon>Rhabditoidea</taxon>
        <taxon>Rhabditidae</taxon>
        <taxon>Diploscapter</taxon>
    </lineage>
</organism>
<dbReference type="GO" id="GO:0031369">
    <property type="term" value="F:translation initiation factor binding"/>
    <property type="evidence" value="ECO:0007669"/>
    <property type="project" value="InterPro"/>
</dbReference>
<evidence type="ECO:0000313" key="11">
    <source>
        <dbReference type="Proteomes" id="UP000218231"/>
    </source>
</evidence>
<feature type="compositionally biased region" description="Acidic residues" evidence="8">
    <location>
        <begin position="10"/>
        <end position="24"/>
    </location>
</feature>
<evidence type="ECO:0000256" key="1">
    <source>
        <dbReference type="ARBA" id="ARBA00022490"/>
    </source>
</evidence>
<dbReference type="Gene3D" id="3.30.70.330">
    <property type="match status" value="1"/>
</dbReference>
<sequence>MVEVDLNKENEEEQSFSDPEDFADDVSDEELVPDILAQEPRLADLENNCVVIFGIPVVGSDRLSKLTAVLGKVFDKVGGNYKLHVPQNAEGGSLGMALLYFDERESAERCTASLDSFAFDKNHTFSVVSFKEAKLLNAPDPKWQPPAKEPYNDVGDMWWWMQNPRCLDQFAVLCERHVDGGNSHNATFRSVLSVYWHKKNNEPELAGDAQNCERPDWTTDMFMWSPHGSYLATMFQQGVALWAGPKFQRVQKFAHQDVTWFEFSKAETYLVTYAPPTNMKTWWECEDDCLRIWDVRTGELKSVFSPLQLCGQKKLNMWPFFKWSSDEKYFACLKPPEKDKLDRNKKVDGIWIFETETFKLSQGTSVPFENIRQIEWSPTSPIIAYYCECADQTPAEFGLLEMPSRIKLRTGRVYNVSDAQMFWQPSGKRLCVYTQRYKKKDKTRDGEIKYVGGTQGHLEIFEMDKKEISLMNLPLPEKEPFIHFGWEPNGDKFCVLTGNQSKAMPHVYRIDHNTHAPKLMSKLDSGVQYNEVSWSPSGQWLAILASRSTGGNVMFVDTTMSEAKRSNVVEHPGFTQSYWDPTGRYFTTCCTLRGRHSADLGYRVYTFQGRELLRKNVDRLVQFSWRPRPPVKLSEQKLKEVKKNLKTISNRFKREDDEEKNKASQEVIEKRRKIMNAFEVIRKRIFAEINTQQDTKIQLRGKKALEVETKEEDLVEETITVALSTEKTAVAADEE</sequence>
<feature type="region of interest" description="Disordered" evidence="8">
    <location>
        <begin position="1"/>
        <end position="24"/>
    </location>
</feature>
<dbReference type="Proteomes" id="UP000218231">
    <property type="component" value="Unassembled WGS sequence"/>
</dbReference>
<feature type="coiled-coil region" evidence="7">
    <location>
        <begin position="631"/>
        <end position="658"/>
    </location>
</feature>
<comment type="subcellular location">
    <subcellularLocation>
        <location evidence="6">Cytoplasm</location>
    </subcellularLocation>
</comment>
<evidence type="ECO:0000256" key="7">
    <source>
        <dbReference type="SAM" id="Coils"/>
    </source>
</evidence>
<evidence type="ECO:0000313" key="10">
    <source>
        <dbReference type="EMBL" id="PAV59399.1"/>
    </source>
</evidence>
<comment type="subunit">
    <text evidence="6">Component of the eukaryotic translation initiation factor 3 (eIF-3) complex.</text>
</comment>
<evidence type="ECO:0000256" key="6">
    <source>
        <dbReference type="PIRNR" id="PIRNR036424"/>
    </source>
</evidence>
<evidence type="ECO:0000256" key="2">
    <source>
        <dbReference type="ARBA" id="ARBA00022540"/>
    </source>
</evidence>
<evidence type="ECO:0000256" key="8">
    <source>
        <dbReference type="SAM" id="MobiDB-lite"/>
    </source>
</evidence>
<name>A0A2A2JCS4_9BILA</name>
<evidence type="ECO:0000256" key="5">
    <source>
        <dbReference type="ARBA" id="ARBA00022917"/>
    </source>
</evidence>
<protein>
    <recommendedName>
        <fullName evidence="6">Eukaryotic translation initiation factor 3 subunit B</fullName>
        <shortName evidence="6">eIF3b</shortName>
    </recommendedName>
</protein>